<keyword evidence="1" id="KW-0812">Transmembrane</keyword>
<dbReference type="InterPro" id="IPR019196">
    <property type="entry name" value="ABC_transp_unknown"/>
</dbReference>
<dbReference type="RefSeq" id="WP_048670339.1">
    <property type="nucleotide sequence ID" value="NZ_CBTJ020000020.1"/>
</dbReference>
<keyword evidence="5" id="KW-1185">Reference proteome</keyword>
<evidence type="ECO:0000259" key="3">
    <source>
        <dbReference type="Pfam" id="PF23357"/>
    </source>
</evidence>
<evidence type="ECO:0000259" key="2">
    <source>
        <dbReference type="Pfam" id="PF09822"/>
    </source>
</evidence>
<evidence type="ECO:0000313" key="5">
    <source>
        <dbReference type="Proteomes" id="UP000035760"/>
    </source>
</evidence>
<dbReference type="OrthoDB" id="8530910at2"/>
<comment type="caution">
    <text evidence="4">The sequence shown here is derived from an EMBL/GenBank/DDBJ whole genome shotgun (WGS) entry which is preliminary data.</text>
</comment>
<accession>W6MBC4</accession>
<dbReference type="Pfam" id="PF09822">
    <property type="entry name" value="ABC_transp_aux"/>
    <property type="match status" value="1"/>
</dbReference>
<proteinExistence type="predicted"/>
<dbReference type="InterPro" id="IPR029062">
    <property type="entry name" value="Class_I_gatase-like"/>
</dbReference>
<evidence type="ECO:0000313" key="4">
    <source>
        <dbReference type="EMBL" id="CDI01218.1"/>
    </source>
</evidence>
<feature type="domain" description="DUF7088" evidence="3">
    <location>
        <begin position="46"/>
        <end position="114"/>
    </location>
</feature>
<reference evidence="4" key="1">
    <citation type="submission" date="2013-07" db="EMBL/GenBank/DDBJ databases">
        <authorList>
            <person name="McIlroy S."/>
        </authorList>
    </citation>
    <scope>NUCLEOTIDE SEQUENCE [LARGE SCALE GENOMIC DNA]</scope>
    <source>
        <strain evidence="4">Run_A_D11</strain>
    </source>
</reference>
<keyword evidence="1" id="KW-1133">Transmembrane helix</keyword>
<dbReference type="Pfam" id="PF23357">
    <property type="entry name" value="DUF7088"/>
    <property type="match status" value="1"/>
</dbReference>
<keyword evidence="1" id="KW-0472">Membrane</keyword>
<organism evidence="4 5">
    <name type="scientific">Candidatus Competibacter denitrificans Run_A_D11</name>
    <dbReference type="NCBI Taxonomy" id="1400863"/>
    <lineage>
        <taxon>Bacteria</taxon>
        <taxon>Pseudomonadati</taxon>
        <taxon>Pseudomonadota</taxon>
        <taxon>Gammaproteobacteria</taxon>
        <taxon>Candidatus Competibacteraceae</taxon>
        <taxon>Candidatus Competibacter</taxon>
    </lineage>
</organism>
<reference evidence="4" key="2">
    <citation type="submission" date="2014-03" db="EMBL/GenBank/DDBJ databases">
        <title>Candidatus Competibacter-lineage genomes retrieved from metagenomes reveal functional metabolic diversity.</title>
        <authorList>
            <person name="McIlroy S.J."/>
            <person name="Albertsen M."/>
            <person name="Andresen E.K."/>
            <person name="Saunders A.M."/>
            <person name="Kristiansen R."/>
            <person name="Stokholm-Bjerregaard M."/>
            <person name="Nielsen K.L."/>
            <person name="Nielsen P.H."/>
        </authorList>
    </citation>
    <scope>NUCLEOTIDE SEQUENCE</scope>
    <source>
        <strain evidence="4">Run_A_D11</strain>
    </source>
</reference>
<evidence type="ECO:0000256" key="1">
    <source>
        <dbReference type="SAM" id="Phobius"/>
    </source>
</evidence>
<dbReference type="STRING" id="1400863.BN873_150006"/>
<dbReference type="EMBL" id="CBTJ020000020">
    <property type="protein sequence ID" value="CDI01218.1"/>
    <property type="molecule type" value="Genomic_DNA"/>
</dbReference>
<dbReference type="AlphaFoldDB" id="W6MBC4"/>
<dbReference type="SUPFAM" id="SSF52317">
    <property type="entry name" value="Class I glutamine amidotransferase-like"/>
    <property type="match status" value="1"/>
</dbReference>
<gene>
    <name evidence="4" type="ORF">BN873_150006</name>
</gene>
<feature type="domain" description="ABC-type uncharacterised transport system" evidence="2">
    <location>
        <begin position="152"/>
        <end position="399"/>
    </location>
</feature>
<feature type="transmembrane region" description="Helical" evidence="1">
    <location>
        <begin position="431"/>
        <end position="455"/>
    </location>
</feature>
<name>W6MBC4_9GAMM</name>
<dbReference type="InterPro" id="IPR055396">
    <property type="entry name" value="DUF7088"/>
</dbReference>
<dbReference type="Proteomes" id="UP000035760">
    <property type="component" value="Unassembled WGS sequence"/>
</dbReference>
<sequence length="460" mass="50178">MRLDPSVRRRLKLQQWLFLLLFGLVVGLLAWLSNRYVIRADWTSGGRNTLSAPSQALLTRLSESVHITAYARDNPTLRDAIQRLIERYRRIKPDLTLSFVNPDLLPDRARALGVTLDGELYVEYRGRAEKVHQLTEQTLTAALQRLHLEQDRTLFFLTGHGERNPLGVANYDLGTFSQELEKIGIRVRSVTLAEDSPVLAESAVLVITGPQQSLSLAEAQRVANHVAQGGNLLWLLEPGGLAGLESLAALLGITILPGVVVDSDTSRLGIKNPAFIPVVDYGPHPITQSLRVPTLLPQAVALKIAPSSGWSSAVLLESQASAWTETGPTDGVVHLDPDSAEHAGPLEVAVALSRPRPMIANSSSRDTGKLPQQRLAIVGDGDFLSNTYLGNGANLELGLNLMNWLTLEDVPLIIPPKAASDANLDLSDKELAMIAAIFLLGVPVGLLTTGWLVWFHRRRR</sequence>
<protein>
    <submittedName>
        <fullName evidence="4">Uncharacterized protein</fullName>
    </submittedName>
</protein>